<dbReference type="PANTHER" id="PTHR42718:SF47">
    <property type="entry name" value="METHYL VIOLOGEN RESISTANCE PROTEIN SMVA"/>
    <property type="match status" value="1"/>
</dbReference>
<evidence type="ECO:0000259" key="8">
    <source>
        <dbReference type="PROSITE" id="PS50850"/>
    </source>
</evidence>
<dbReference type="Gene3D" id="1.20.1720.10">
    <property type="entry name" value="Multidrug resistance protein D"/>
    <property type="match status" value="1"/>
</dbReference>
<dbReference type="eggNOG" id="COG0477">
    <property type="taxonomic scope" value="Bacteria"/>
</dbReference>
<reference evidence="9 10" key="1">
    <citation type="submission" date="2006-06" db="EMBL/GenBank/DDBJ databases">
        <authorList>
            <person name="Moran M.A."/>
            <person name="Ferriera S."/>
            <person name="Johnson J."/>
            <person name="Kravitz S."/>
            <person name="Beeson K."/>
            <person name="Sutton G."/>
            <person name="Rogers Y.-H."/>
            <person name="Friedman R."/>
            <person name="Frazier M."/>
            <person name="Venter J.C."/>
        </authorList>
    </citation>
    <scope>NUCLEOTIDE SEQUENCE [LARGE SCALE GENOMIC DNA]</scope>
    <source>
        <strain evidence="9 10">E-37</strain>
    </source>
</reference>
<dbReference type="SUPFAM" id="SSF103473">
    <property type="entry name" value="MFS general substrate transporter"/>
    <property type="match status" value="1"/>
</dbReference>
<feature type="transmembrane region" description="Helical" evidence="7">
    <location>
        <begin position="216"/>
        <end position="235"/>
    </location>
</feature>
<protein>
    <submittedName>
        <fullName evidence="9">Putative methyl viologen resistance protein</fullName>
    </submittedName>
</protein>
<keyword evidence="4 7" id="KW-0812">Transmembrane</keyword>
<feature type="transmembrane region" description="Helical" evidence="7">
    <location>
        <begin position="317"/>
        <end position="340"/>
    </location>
</feature>
<dbReference type="InterPro" id="IPR011701">
    <property type="entry name" value="MFS"/>
</dbReference>
<accession>A3K7R5</accession>
<keyword evidence="6 7" id="KW-0472">Membrane</keyword>
<dbReference type="AlphaFoldDB" id="A3K7R5"/>
<dbReference type="Gene3D" id="1.20.1250.20">
    <property type="entry name" value="MFS general substrate transporter like domains"/>
    <property type="match status" value="1"/>
</dbReference>
<feature type="transmembrane region" description="Helical" evidence="7">
    <location>
        <begin position="90"/>
        <end position="113"/>
    </location>
</feature>
<dbReference type="CDD" id="cd17321">
    <property type="entry name" value="MFS_MMR_MDR_like"/>
    <property type="match status" value="1"/>
</dbReference>
<proteinExistence type="predicted"/>
<organism evidence="9 10">
    <name type="scientific">Sagittula stellata (strain ATCC 700073 / DSM 11524 / E-37)</name>
    <dbReference type="NCBI Taxonomy" id="388399"/>
    <lineage>
        <taxon>Bacteria</taxon>
        <taxon>Pseudomonadati</taxon>
        <taxon>Pseudomonadota</taxon>
        <taxon>Alphaproteobacteria</taxon>
        <taxon>Rhodobacterales</taxon>
        <taxon>Roseobacteraceae</taxon>
        <taxon>Sagittula</taxon>
    </lineage>
</organism>
<feature type="transmembrane region" description="Helical" evidence="7">
    <location>
        <begin position="39"/>
        <end position="59"/>
    </location>
</feature>
<feature type="domain" description="Major facilitator superfamily (MFS) profile" evidence="8">
    <location>
        <begin position="1"/>
        <end position="482"/>
    </location>
</feature>
<name>A3K7R5_SAGS3</name>
<dbReference type="EMBL" id="AAYA01000013">
    <property type="protein sequence ID" value="EBA06687.1"/>
    <property type="molecule type" value="Genomic_DNA"/>
</dbReference>
<gene>
    <name evidence="9" type="ORF">SSE37_02330</name>
</gene>
<evidence type="ECO:0000256" key="7">
    <source>
        <dbReference type="SAM" id="Phobius"/>
    </source>
</evidence>
<evidence type="ECO:0000256" key="6">
    <source>
        <dbReference type="ARBA" id="ARBA00023136"/>
    </source>
</evidence>
<keyword evidence="3" id="KW-1003">Cell membrane</keyword>
<feature type="transmembrane region" description="Helical" evidence="7">
    <location>
        <begin position="125"/>
        <end position="145"/>
    </location>
</feature>
<evidence type="ECO:0000256" key="5">
    <source>
        <dbReference type="ARBA" id="ARBA00022989"/>
    </source>
</evidence>
<evidence type="ECO:0000313" key="9">
    <source>
        <dbReference type="EMBL" id="EBA06687.1"/>
    </source>
</evidence>
<dbReference type="InterPro" id="IPR036259">
    <property type="entry name" value="MFS_trans_sf"/>
</dbReference>
<keyword evidence="2" id="KW-0813">Transport</keyword>
<dbReference type="PRINTS" id="PR01036">
    <property type="entry name" value="TCRTETB"/>
</dbReference>
<feature type="transmembrane region" description="Helical" evidence="7">
    <location>
        <begin position="391"/>
        <end position="409"/>
    </location>
</feature>
<keyword evidence="10" id="KW-1185">Reference proteome</keyword>
<evidence type="ECO:0000313" key="10">
    <source>
        <dbReference type="Proteomes" id="UP000005713"/>
    </source>
</evidence>
<evidence type="ECO:0000256" key="4">
    <source>
        <dbReference type="ARBA" id="ARBA00022692"/>
    </source>
</evidence>
<sequence length="490" mass="50818">MLAIVSSALFLIVIDMTVLYTALPQLTRALQATATEKIWIVNTYPLVTAGLLIGMGGLGDRLGHKPMFLSGLVVFGFASILAAYSPTAAVLIAARALLAVGAAMMMPATLSIIRVTFTDDAERSFAIGIWAAIASGGAALGPVIGGVLLEWFWWGSVFLINIPIALAAFAAGSLMLADKRSARSHPFDLIGSVQVMVGLIGLIFAIKELAKRTPSAILGLVMLGLGVIALTAFAIRQSKSADPLVDFRLFRNTRFSSGVVAALVAAAAMIGVELVFTQRLQLVVGLTPLQAGLAIMPIPLASFFAGPLTGMAMPRIGAIRTMTGSLAIVAVALALLLVTYQGAPWIWLSVTAVMGFGIGAAMTAASSVIMQSAPESRAGMAASIEEVSFELGGALGVAILGSLMTALYTRTMILPDGVPTMAADSIDQAYLAADRLNDAAGDLLRSAAQGAFDQAFAGVILVSAALVTVSAVGIWRMALVTDRRKLQPQV</sequence>
<feature type="transmembrane region" description="Helical" evidence="7">
    <location>
        <begin position="346"/>
        <end position="370"/>
    </location>
</feature>
<dbReference type="GO" id="GO:0005886">
    <property type="term" value="C:plasma membrane"/>
    <property type="evidence" value="ECO:0007669"/>
    <property type="project" value="UniProtKB-SubCell"/>
</dbReference>
<dbReference type="GO" id="GO:0022857">
    <property type="term" value="F:transmembrane transporter activity"/>
    <property type="evidence" value="ECO:0007669"/>
    <property type="project" value="InterPro"/>
</dbReference>
<feature type="transmembrane region" description="Helical" evidence="7">
    <location>
        <begin position="151"/>
        <end position="177"/>
    </location>
</feature>
<feature type="transmembrane region" description="Helical" evidence="7">
    <location>
        <begin position="66"/>
        <end position="84"/>
    </location>
</feature>
<dbReference type="Proteomes" id="UP000005713">
    <property type="component" value="Unassembled WGS sequence"/>
</dbReference>
<comment type="subcellular location">
    <subcellularLocation>
        <location evidence="1">Cell membrane</location>
        <topology evidence="1">Multi-pass membrane protein</topology>
    </subcellularLocation>
</comment>
<evidence type="ECO:0000256" key="1">
    <source>
        <dbReference type="ARBA" id="ARBA00004651"/>
    </source>
</evidence>
<evidence type="ECO:0000256" key="2">
    <source>
        <dbReference type="ARBA" id="ARBA00022448"/>
    </source>
</evidence>
<feature type="transmembrane region" description="Helical" evidence="7">
    <location>
        <begin position="189"/>
        <end position="210"/>
    </location>
</feature>
<feature type="transmembrane region" description="Helical" evidence="7">
    <location>
        <begin position="282"/>
        <end position="305"/>
    </location>
</feature>
<evidence type="ECO:0000256" key="3">
    <source>
        <dbReference type="ARBA" id="ARBA00022475"/>
    </source>
</evidence>
<feature type="transmembrane region" description="Helical" evidence="7">
    <location>
        <begin position="255"/>
        <end position="276"/>
    </location>
</feature>
<dbReference type="PANTHER" id="PTHR42718">
    <property type="entry name" value="MAJOR FACILITATOR SUPERFAMILY MULTIDRUG TRANSPORTER MFSC"/>
    <property type="match status" value="1"/>
</dbReference>
<feature type="transmembrane region" description="Helical" evidence="7">
    <location>
        <begin position="455"/>
        <end position="475"/>
    </location>
</feature>
<dbReference type="PROSITE" id="PS50850">
    <property type="entry name" value="MFS"/>
    <property type="match status" value="1"/>
</dbReference>
<comment type="caution">
    <text evidence="9">The sequence shown here is derived from an EMBL/GenBank/DDBJ whole genome shotgun (WGS) entry which is preliminary data.</text>
</comment>
<dbReference type="Pfam" id="PF07690">
    <property type="entry name" value="MFS_1"/>
    <property type="match status" value="1"/>
</dbReference>
<dbReference type="InterPro" id="IPR020846">
    <property type="entry name" value="MFS_dom"/>
</dbReference>
<keyword evidence="5 7" id="KW-1133">Transmembrane helix</keyword>